<organism evidence="1 2">
    <name type="scientific">Staurois parvus</name>
    <dbReference type="NCBI Taxonomy" id="386267"/>
    <lineage>
        <taxon>Eukaryota</taxon>
        <taxon>Metazoa</taxon>
        <taxon>Chordata</taxon>
        <taxon>Craniata</taxon>
        <taxon>Vertebrata</taxon>
        <taxon>Euteleostomi</taxon>
        <taxon>Amphibia</taxon>
        <taxon>Batrachia</taxon>
        <taxon>Anura</taxon>
        <taxon>Neobatrachia</taxon>
        <taxon>Ranoidea</taxon>
        <taxon>Ranidae</taxon>
        <taxon>Staurois</taxon>
    </lineage>
</organism>
<sequence>MVVVLGPGGETLLLNLLRVLLSLSSRLRESSTALCLSRILALWTSSALDSLHTCSKDLRECLNGSSSTMCSLLEYVYVNWEHPLDAVRHQNQADLQEHSPNPPQSCDRDVQWRSRLVSLSAYS</sequence>
<evidence type="ECO:0000313" key="2">
    <source>
        <dbReference type="Proteomes" id="UP001162483"/>
    </source>
</evidence>
<reference evidence="1" key="1">
    <citation type="submission" date="2023-05" db="EMBL/GenBank/DDBJ databases">
        <authorList>
            <person name="Stuckert A."/>
        </authorList>
    </citation>
    <scope>NUCLEOTIDE SEQUENCE</scope>
</reference>
<accession>A0ABN9H4F5</accession>
<dbReference type="PANTHER" id="PTHR14387:SF7">
    <property type="entry name" value="THYROID ADENOMA-ASSOCIATED PROTEIN"/>
    <property type="match status" value="1"/>
</dbReference>
<name>A0ABN9H4F5_9NEOB</name>
<dbReference type="Proteomes" id="UP001162483">
    <property type="component" value="Unassembled WGS sequence"/>
</dbReference>
<dbReference type="PANTHER" id="PTHR14387">
    <property type="entry name" value="THADA/DEATH RECEPTOR INTERACTING PROTEIN"/>
    <property type="match status" value="1"/>
</dbReference>
<proteinExistence type="predicted"/>
<evidence type="ECO:0000313" key="1">
    <source>
        <dbReference type="EMBL" id="CAI9614776.1"/>
    </source>
</evidence>
<dbReference type="InterPro" id="IPR051954">
    <property type="entry name" value="tRNA_methyltransferase_THADA"/>
</dbReference>
<protein>
    <submittedName>
        <fullName evidence="1">Uncharacterized protein</fullName>
    </submittedName>
</protein>
<comment type="caution">
    <text evidence="1">The sequence shown here is derived from an EMBL/GenBank/DDBJ whole genome shotgun (WGS) entry which is preliminary data.</text>
</comment>
<keyword evidence="2" id="KW-1185">Reference proteome</keyword>
<dbReference type="EMBL" id="CATNWA010019744">
    <property type="protein sequence ID" value="CAI9614776.1"/>
    <property type="molecule type" value="Genomic_DNA"/>
</dbReference>
<gene>
    <name evidence="1" type="ORF">SPARVUS_LOCUS15130831</name>
</gene>